<dbReference type="PANTHER" id="PTHR46809:SF2">
    <property type="entry name" value="GH21273P"/>
    <property type="match status" value="1"/>
</dbReference>
<keyword evidence="1 3" id="KW-0732">Signal</keyword>
<comment type="caution">
    <text evidence="5">The sequence shown here is derived from an EMBL/GenBank/DDBJ whole genome shotgun (WGS) entry which is preliminary data.</text>
</comment>
<dbReference type="InterPro" id="IPR016093">
    <property type="entry name" value="MIR_motif"/>
</dbReference>
<gene>
    <name evidence="5" type="ORF">cubi_03439</name>
</gene>
<dbReference type="InterPro" id="IPR036300">
    <property type="entry name" value="MIR_dom_sf"/>
</dbReference>
<keyword evidence="2" id="KW-0677">Repeat</keyword>
<keyword evidence="6" id="KW-1185">Reference proteome</keyword>
<evidence type="ECO:0000256" key="2">
    <source>
        <dbReference type="ARBA" id="ARBA00022737"/>
    </source>
</evidence>
<reference evidence="5 6" key="1">
    <citation type="submission" date="2016-10" db="EMBL/GenBank/DDBJ databases">
        <title>Reductive evolution of mitochondrial metabolism and differential evolution of invasion-related proteins in Cryptosporidium.</title>
        <authorList>
            <person name="Liu S."/>
            <person name="Roellig D.M."/>
            <person name="Guo Y."/>
            <person name="Li N."/>
            <person name="Frace M.A."/>
            <person name="Tang K."/>
            <person name="Zhang L."/>
            <person name="Feng Y."/>
            <person name="Xiao L."/>
        </authorList>
    </citation>
    <scope>NUCLEOTIDE SEQUENCE [LARGE SCALE GENOMIC DNA]</scope>
    <source>
        <strain evidence="5">39726</strain>
    </source>
</reference>
<organism evidence="5 6">
    <name type="scientific">Cryptosporidium ubiquitum</name>
    <dbReference type="NCBI Taxonomy" id="857276"/>
    <lineage>
        <taxon>Eukaryota</taxon>
        <taxon>Sar</taxon>
        <taxon>Alveolata</taxon>
        <taxon>Apicomplexa</taxon>
        <taxon>Conoidasida</taxon>
        <taxon>Coccidia</taxon>
        <taxon>Eucoccidiorida</taxon>
        <taxon>Eimeriorina</taxon>
        <taxon>Cryptosporidiidae</taxon>
        <taxon>Cryptosporidium</taxon>
    </lineage>
</organism>
<proteinExistence type="predicted"/>
<dbReference type="CDD" id="cd23279">
    <property type="entry name" value="beta-trefoil_MIR_SDF2-like"/>
    <property type="match status" value="1"/>
</dbReference>
<dbReference type="SMART" id="SM00472">
    <property type="entry name" value="MIR"/>
    <property type="match status" value="3"/>
</dbReference>
<feature type="chain" id="PRO_5012204680" description="MIR domain-containing protein" evidence="3">
    <location>
        <begin position="23"/>
        <end position="225"/>
    </location>
</feature>
<dbReference type="GeneID" id="39980231"/>
<feature type="domain" description="MIR" evidence="4">
    <location>
        <begin position="84"/>
        <end position="136"/>
    </location>
</feature>
<dbReference type="AlphaFoldDB" id="A0A1J4MHC1"/>
<dbReference type="SUPFAM" id="SSF82109">
    <property type="entry name" value="MIR domain"/>
    <property type="match status" value="1"/>
</dbReference>
<feature type="domain" description="MIR" evidence="4">
    <location>
        <begin position="25"/>
        <end position="76"/>
    </location>
</feature>
<dbReference type="PANTHER" id="PTHR46809">
    <property type="entry name" value="STROMAL CELL-DERIVED FACTOR 2-LIKE PROTEIN"/>
    <property type="match status" value="1"/>
</dbReference>
<protein>
    <recommendedName>
        <fullName evidence="4">MIR domain-containing protein</fullName>
    </recommendedName>
</protein>
<dbReference type="Gene3D" id="2.80.10.50">
    <property type="match status" value="1"/>
</dbReference>
<feature type="domain" description="MIR" evidence="4">
    <location>
        <begin position="141"/>
        <end position="202"/>
    </location>
</feature>
<sequence>MLGLIARLMVVFLGLVLSKAYSQENDLVTYGSTISVLHQNTKCHLFTTKITWANGNQAVTCSKESESESYFYIREADSPYKGAGFPVLCGESIRLLHSTTGKFVQSNKSSKSMISRQIEMFGGSGESSSYFKVECEKKNAGQTIDVKDKVRFYNIEAKGYLSVSKRHIFDNRNCPRCPIIGQYEVTIVNKSNNDGLWSFNPIMMLLHSSSEDHQANNHRESKDEL</sequence>
<feature type="signal peptide" evidence="3">
    <location>
        <begin position="1"/>
        <end position="22"/>
    </location>
</feature>
<evidence type="ECO:0000256" key="1">
    <source>
        <dbReference type="ARBA" id="ARBA00022729"/>
    </source>
</evidence>
<evidence type="ECO:0000256" key="3">
    <source>
        <dbReference type="SAM" id="SignalP"/>
    </source>
</evidence>
<evidence type="ECO:0000313" key="5">
    <source>
        <dbReference type="EMBL" id="OII73641.1"/>
    </source>
</evidence>
<dbReference type="EMBL" id="LRBP01000014">
    <property type="protein sequence ID" value="OII73641.1"/>
    <property type="molecule type" value="Genomic_DNA"/>
</dbReference>
<dbReference type="RefSeq" id="XP_028874896.1">
    <property type="nucleotide sequence ID" value="XM_029020452.1"/>
</dbReference>
<name>A0A1J4MHC1_9CRYT</name>
<accession>A0A1J4MHC1</accession>
<dbReference type="VEuPathDB" id="CryptoDB:cubi_03439"/>
<evidence type="ECO:0000259" key="4">
    <source>
        <dbReference type="SMART" id="SM00472"/>
    </source>
</evidence>
<dbReference type="Proteomes" id="UP000186176">
    <property type="component" value="Unassembled WGS sequence"/>
</dbReference>
<evidence type="ECO:0000313" key="6">
    <source>
        <dbReference type="Proteomes" id="UP000186176"/>
    </source>
</evidence>
<dbReference type="OrthoDB" id="5588846at2759"/>